<dbReference type="PANTHER" id="PTHR30146:SF149">
    <property type="entry name" value="HTH-TYPE TRANSCRIPTIONAL REGULATOR EBGR"/>
    <property type="match status" value="1"/>
</dbReference>
<dbReference type="PRINTS" id="PR00036">
    <property type="entry name" value="HTHLACI"/>
</dbReference>
<dbReference type="RefSeq" id="WP_042531647.1">
    <property type="nucleotide sequence ID" value="NZ_CAXOIH010000006.1"/>
</dbReference>
<dbReference type="SMART" id="SM00354">
    <property type="entry name" value="HTH_LACI"/>
    <property type="match status" value="1"/>
</dbReference>
<protein>
    <submittedName>
        <fullName evidence="5">HTH-type transcriptional regulator LacR</fullName>
    </submittedName>
</protein>
<dbReference type="SUPFAM" id="SSF47413">
    <property type="entry name" value="lambda repressor-like DNA-binding domains"/>
    <property type="match status" value="1"/>
</dbReference>
<dbReference type="GO" id="GO:0000976">
    <property type="term" value="F:transcription cis-regulatory region binding"/>
    <property type="evidence" value="ECO:0007669"/>
    <property type="project" value="TreeGrafter"/>
</dbReference>
<dbReference type="SUPFAM" id="SSF53822">
    <property type="entry name" value="Periplasmic binding protein-like I"/>
    <property type="match status" value="1"/>
</dbReference>
<sequence length="348" mass="39376">MATIKDIASKSNVSITTVSRVLNHDTSLSVTEETRQRIIEAANQLNYQTVRGRKKQLQNSSPTYKFGILMCQSLEEELSDPYFLSIRHGIESQCKHFNIEVNEVYRMSDFHLHQLNVHLDGLIIAGKIDESLVDTIHEQIKHLVFVDHSPDENRFDSIVIDFEKSTWIALEHLFSLGYTNIGYIGGMQGKHIKANEKREIEDERYVFFTKKMKELGNYNDAHVFVGEFTMSDGYRLMKEAIQKGNLPEAYFIASDPMAVGALRALQEAAIKVPEDVAIVSFDNVEMAQFASCPLSTIHVPTDTMGKTSVKLLLDRLQGRDIPLKVNVPTTFVQRESCGALAKTRHVPN</sequence>
<dbReference type="EMBL" id="CDGG01000001">
    <property type="protein sequence ID" value="CEI82074.1"/>
    <property type="molecule type" value="Genomic_DNA"/>
</dbReference>
<dbReference type="GO" id="GO:0003700">
    <property type="term" value="F:DNA-binding transcription factor activity"/>
    <property type="evidence" value="ECO:0007669"/>
    <property type="project" value="TreeGrafter"/>
</dbReference>
<dbReference type="Gene3D" id="1.10.260.40">
    <property type="entry name" value="lambda repressor-like DNA-binding domains"/>
    <property type="match status" value="1"/>
</dbReference>
<evidence type="ECO:0000259" key="4">
    <source>
        <dbReference type="PROSITE" id="PS50932"/>
    </source>
</evidence>
<organism evidence="5 6">
    <name type="scientific">Oceanobacillus oncorhynchi</name>
    <dbReference type="NCBI Taxonomy" id="545501"/>
    <lineage>
        <taxon>Bacteria</taxon>
        <taxon>Bacillati</taxon>
        <taxon>Bacillota</taxon>
        <taxon>Bacilli</taxon>
        <taxon>Bacillales</taxon>
        <taxon>Bacillaceae</taxon>
        <taxon>Oceanobacillus</taxon>
    </lineage>
</organism>
<name>A0A0A1MQS4_9BACI</name>
<dbReference type="PANTHER" id="PTHR30146">
    <property type="entry name" value="LACI-RELATED TRANSCRIPTIONAL REPRESSOR"/>
    <property type="match status" value="1"/>
</dbReference>
<dbReference type="OrthoDB" id="9784962at2"/>
<evidence type="ECO:0000256" key="3">
    <source>
        <dbReference type="ARBA" id="ARBA00023163"/>
    </source>
</evidence>
<proteinExistence type="predicted"/>
<dbReference type="AlphaFoldDB" id="A0A0A1MQS4"/>
<dbReference type="InterPro" id="IPR046335">
    <property type="entry name" value="LacI/GalR-like_sensor"/>
</dbReference>
<dbReference type="Proteomes" id="UP000040453">
    <property type="component" value="Unassembled WGS sequence"/>
</dbReference>
<dbReference type="STRING" id="545501.BN997_01929"/>
<feature type="domain" description="HTH lacI-type" evidence="4">
    <location>
        <begin position="2"/>
        <end position="59"/>
    </location>
</feature>
<dbReference type="InterPro" id="IPR010982">
    <property type="entry name" value="Lambda_DNA-bd_dom_sf"/>
</dbReference>
<dbReference type="CDD" id="cd01392">
    <property type="entry name" value="HTH_LacI"/>
    <property type="match status" value="1"/>
</dbReference>
<evidence type="ECO:0000256" key="1">
    <source>
        <dbReference type="ARBA" id="ARBA00023015"/>
    </source>
</evidence>
<evidence type="ECO:0000256" key="2">
    <source>
        <dbReference type="ARBA" id="ARBA00023125"/>
    </source>
</evidence>
<dbReference type="PROSITE" id="PS50932">
    <property type="entry name" value="HTH_LACI_2"/>
    <property type="match status" value="1"/>
</dbReference>
<gene>
    <name evidence="5" type="primary">lacR_1</name>
    <name evidence="5" type="ORF">BN997_01929</name>
</gene>
<accession>A0A0A1MQS4</accession>
<dbReference type="InterPro" id="IPR028082">
    <property type="entry name" value="Peripla_BP_I"/>
</dbReference>
<evidence type="ECO:0000313" key="6">
    <source>
        <dbReference type="Proteomes" id="UP000040453"/>
    </source>
</evidence>
<dbReference type="Pfam" id="PF13377">
    <property type="entry name" value="Peripla_BP_3"/>
    <property type="match status" value="1"/>
</dbReference>
<keyword evidence="2" id="KW-0238">DNA-binding</keyword>
<evidence type="ECO:0000313" key="5">
    <source>
        <dbReference type="EMBL" id="CEI82074.1"/>
    </source>
</evidence>
<dbReference type="Gene3D" id="3.40.50.2300">
    <property type="match status" value="2"/>
</dbReference>
<dbReference type="Pfam" id="PF00356">
    <property type="entry name" value="LacI"/>
    <property type="match status" value="1"/>
</dbReference>
<keyword evidence="1" id="KW-0805">Transcription regulation</keyword>
<dbReference type="InterPro" id="IPR000843">
    <property type="entry name" value="HTH_LacI"/>
</dbReference>
<dbReference type="CDD" id="cd01544">
    <property type="entry name" value="PBP1_GalR"/>
    <property type="match status" value="1"/>
</dbReference>
<reference evidence="5 6" key="1">
    <citation type="submission" date="2014-11" db="EMBL/GenBank/DDBJ databases">
        <authorList>
            <person name="Urmite Genomes Urmite Genomes"/>
        </authorList>
    </citation>
    <scope>NUCLEOTIDE SEQUENCE [LARGE SCALE GENOMIC DNA]</scope>
    <source>
        <strain evidence="5 6">Oc5</strain>
    </source>
</reference>
<keyword evidence="6" id="KW-1185">Reference proteome</keyword>
<dbReference type="PROSITE" id="PS00356">
    <property type="entry name" value="HTH_LACI_1"/>
    <property type="match status" value="1"/>
</dbReference>
<keyword evidence="3" id="KW-0804">Transcription</keyword>